<gene>
    <name evidence="3" type="primary">thpR</name>
    <name evidence="3" type="ORF">GXW74_09920</name>
</gene>
<dbReference type="PANTHER" id="PTHR35561:SF1">
    <property type="entry name" value="RNA 2',3'-CYCLIC PHOSPHODIESTERASE"/>
    <property type="match status" value="1"/>
</dbReference>
<sequence>MRLFVALTLPPELRSTVAGLAGGIPGAKWVPAENYHLTLRFIGEIENWRAQEVDDALAVIRGNAFDLSLRGLGTFEKAGRIHSLWVGAERNEALAHLQAKVETALQRIGLAPERKRFSPHVTIARTDRAPPEKVIAFVQGHNLFRAAPVRVEHFTLFSSRLGKEASVYTPEVEYDLARRAAA</sequence>
<comment type="similarity">
    <text evidence="2">Belongs to the 2H phosphoesterase superfamily. ThpR family.</text>
</comment>
<dbReference type="Proteomes" id="UP001138709">
    <property type="component" value="Unassembled WGS sequence"/>
</dbReference>
<evidence type="ECO:0000256" key="1">
    <source>
        <dbReference type="ARBA" id="ARBA00022801"/>
    </source>
</evidence>
<evidence type="ECO:0000313" key="3">
    <source>
        <dbReference type="EMBL" id="MBR0680804.1"/>
    </source>
</evidence>
<dbReference type="NCBIfam" id="TIGR02258">
    <property type="entry name" value="2_5_ligase"/>
    <property type="match status" value="1"/>
</dbReference>
<comment type="caution">
    <text evidence="3">The sequence shown here is derived from an EMBL/GenBank/DDBJ whole genome shotgun (WGS) entry which is preliminary data.</text>
</comment>
<accession>A0A9X9XAR8</accession>
<evidence type="ECO:0000256" key="2">
    <source>
        <dbReference type="HAMAP-Rule" id="MF_01940"/>
    </source>
</evidence>
<feature type="short sequence motif" description="HXTX 2" evidence="2">
    <location>
        <begin position="120"/>
        <end position="123"/>
    </location>
</feature>
<dbReference type="InterPro" id="IPR004175">
    <property type="entry name" value="RNA_CPDase"/>
</dbReference>
<keyword evidence="1 2" id="KW-0378">Hydrolase</keyword>
<dbReference type="GO" id="GO:0008664">
    <property type="term" value="F:RNA 2',3'-cyclic 3'-phosphodiesterase activity"/>
    <property type="evidence" value="ECO:0007669"/>
    <property type="project" value="UniProtKB-EC"/>
</dbReference>
<feature type="active site" description="Proton acceptor" evidence="2">
    <location>
        <position position="120"/>
    </location>
</feature>
<dbReference type="Pfam" id="PF13563">
    <property type="entry name" value="2_5_RNA_ligase2"/>
    <property type="match status" value="1"/>
</dbReference>
<dbReference type="InterPro" id="IPR009097">
    <property type="entry name" value="Cyclic_Pdiesterase"/>
</dbReference>
<dbReference type="AlphaFoldDB" id="A0A9X9XAR8"/>
<feature type="active site" description="Proton donor" evidence="2">
    <location>
        <position position="36"/>
    </location>
</feature>
<reference evidence="3" key="2">
    <citation type="journal article" date="2021" name="Syst. Appl. Microbiol.">
        <title>Roseomonas hellenica sp. nov., isolated from roots of wild-growing Alkanna tinctoria.</title>
        <authorList>
            <person name="Rat A."/>
            <person name="Naranjo H.D."/>
            <person name="Lebbe L."/>
            <person name="Cnockaert M."/>
            <person name="Krigas N."/>
            <person name="Grigoriadou K."/>
            <person name="Maloupa E."/>
            <person name="Willems A."/>
        </authorList>
    </citation>
    <scope>NUCLEOTIDE SEQUENCE</scope>
    <source>
        <strain evidence="3">LMG 31228</strain>
    </source>
</reference>
<dbReference type="SUPFAM" id="SSF55144">
    <property type="entry name" value="LigT-like"/>
    <property type="match status" value="1"/>
</dbReference>
<comment type="catalytic activity">
    <reaction evidence="2">
        <text>a 3'-end 2',3'-cyclophospho-ribonucleotide-RNA + H2O = a 3'-end 2'-phospho-ribonucleotide-RNA + H(+)</text>
        <dbReference type="Rhea" id="RHEA:11828"/>
        <dbReference type="Rhea" id="RHEA-COMP:10464"/>
        <dbReference type="Rhea" id="RHEA-COMP:17353"/>
        <dbReference type="ChEBI" id="CHEBI:15377"/>
        <dbReference type="ChEBI" id="CHEBI:15378"/>
        <dbReference type="ChEBI" id="CHEBI:83064"/>
        <dbReference type="ChEBI" id="CHEBI:173113"/>
        <dbReference type="EC" id="3.1.4.58"/>
    </reaction>
</comment>
<dbReference type="HAMAP" id="MF_01940">
    <property type="entry name" value="RNA_CPDase"/>
    <property type="match status" value="1"/>
</dbReference>
<keyword evidence="4" id="KW-1185">Reference proteome</keyword>
<organism evidence="3 4">
    <name type="scientific">Neoroseomonas eburnea</name>
    <dbReference type="NCBI Taxonomy" id="1346889"/>
    <lineage>
        <taxon>Bacteria</taxon>
        <taxon>Pseudomonadati</taxon>
        <taxon>Pseudomonadota</taxon>
        <taxon>Alphaproteobacteria</taxon>
        <taxon>Acetobacterales</taxon>
        <taxon>Acetobacteraceae</taxon>
        <taxon>Neoroseomonas</taxon>
    </lineage>
</organism>
<dbReference type="GO" id="GO:0004113">
    <property type="term" value="F:2',3'-cyclic-nucleotide 3'-phosphodiesterase activity"/>
    <property type="evidence" value="ECO:0007669"/>
    <property type="project" value="InterPro"/>
</dbReference>
<dbReference type="PANTHER" id="PTHR35561">
    <property type="entry name" value="RNA 2',3'-CYCLIC PHOSPHODIESTERASE"/>
    <property type="match status" value="1"/>
</dbReference>
<protein>
    <recommendedName>
        <fullName evidence="2">RNA 2',3'-cyclic phosphodiesterase</fullName>
        <shortName evidence="2">RNA 2',3'-CPDase</shortName>
        <ecNumber evidence="2">3.1.4.58</ecNumber>
    </recommendedName>
</protein>
<dbReference type="Gene3D" id="3.90.1140.10">
    <property type="entry name" value="Cyclic phosphodiesterase"/>
    <property type="match status" value="1"/>
</dbReference>
<name>A0A9X9XAR8_9PROT</name>
<dbReference type="EMBL" id="JAAEDL010000008">
    <property type="protein sequence ID" value="MBR0680804.1"/>
    <property type="molecule type" value="Genomic_DNA"/>
</dbReference>
<feature type="short sequence motif" description="HXTX 1" evidence="2">
    <location>
        <begin position="36"/>
        <end position="39"/>
    </location>
</feature>
<evidence type="ECO:0000313" key="4">
    <source>
        <dbReference type="Proteomes" id="UP001138709"/>
    </source>
</evidence>
<dbReference type="EC" id="3.1.4.58" evidence="2"/>
<proteinExistence type="inferred from homology"/>
<reference evidence="3" key="1">
    <citation type="submission" date="2020-01" db="EMBL/GenBank/DDBJ databases">
        <authorList>
            <person name="Rat A."/>
        </authorList>
    </citation>
    <scope>NUCLEOTIDE SEQUENCE</scope>
    <source>
        <strain evidence="3">LMG 31228</strain>
    </source>
</reference>
<comment type="function">
    <text evidence="2">Hydrolyzes RNA 2',3'-cyclic phosphodiester to an RNA 2'-phosphomonoester.</text>
</comment>